<gene>
    <name evidence="1" type="ordered locus">Atc_0511</name>
</gene>
<accession>F9ZSB2</accession>
<dbReference type="AlphaFoldDB" id="F9ZSB2"/>
<organism evidence="1 2">
    <name type="scientific">Acidithiobacillus caldus (strain SM-1)</name>
    <dbReference type="NCBI Taxonomy" id="990288"/>
    <lineage>
        <taxon>Bacteria</taxon>
        <taxon>Pseudomonadati</taxon>
        <taxon>Pseudomonadota</taxon>
        <taxon>Acidithiobacillia</taxon>
        <taxon>Acidithiobacillales</taxon>
        <taxon>Acidithiobacillaceae</taxon>
        <taxon>Acidithiobacillus</taxon>
    </lineage>
</organism>
<evidence type="ECO:0000313" key="2">
    <source>
        <dbReference type="Proteomes" id="UP000006135"/>
    </source>
</evidence>
<dbReference type="HOGENOM" id="CLU_1036757_0_0_6"/>
<reference evidence="1 2" key="1">
    <citation type="journal article" date="2011" name="J. Genet. Genomics">
        <title>Unraveling the Acidithiobacillus caldus complete genome and its central metabolisms for carbon assimilation.</title>
        <authorList>
            <person name="You X.Y."/>
            <person name="Guo X."/>
            <person name="Zheng H.J."/>
            <person name="Zhang M.J."/>
            <person name="Liu L.J."/>
            <person name="Zhu Y.Q."/>
            <person name="Zhu B."/>
            <person name="Wang S.Y."/>
            <person name="Zhao G.P."/>
            <person name="Poetsch A."/>
            <person name="Jiang C.Y."/>
            <person name="Liu S.J."/>
        </authorList>
    </citation>
    <scope>NUCLEOTIDE SEQUENCE [LARGE SCALE GENOMIC DNA]</scope>
    <source>
        <strain evidence="1 2">SM-1</strain>
    </source>
</reference>
<dbReference type="EMBL" id="CP002573">
    <property type="protein sequence ID" value="AEK57161.1"/>
    <property type="molecule type" value="Genomic_DNA"/>
</dbReference>
<sequence length="268" mass="26480">MAASLQAYMSNYARLSGDAFQGAKGNIGVNVASGINNQQDNNLSVANANNDDNEGGTAFGATANVSIGQSLQGTLPVQGGIPFYISFGGLNNHAEMGSTTLEGASGNIGANIAAGALNQQDNTTAIATYTDTANNPDFASAGFGVDQTNQWSAMLDNNVTDTSVINGSVGEGASGNIGVNMAAGAENQQANGLALARVASNYAMGSATAPVMQSVAYEGGATSCSSYNAGLEGASFEGATGNIGVNVAAGNGNQQANVLAIASASAQK</sequence>
<proteinExistence type="predicted"/>
<dbReference type="STRING" id="990288.Atc_0511"/>
<name>F9ZSB2_ACICS</name>
<keyword evidence="2" id="KW-1185">Reference proteome</keyword>
<dbReference type="Proteomes" id="UP000006135">
    <property type="component" value="Chromosome"/>
</dbReference>
<protein>
    <submittedName>
        <fullName evidence="1">Uncharacterized protein</fullName>
    </submittedName>
</protein>
<evidence type="ECO:0000313" key="1">
    <source>
        <dbReference type="EMBL" id="AEK57161.1"/>
    </source>
</evidence>
<dbReference type="KEGG" id="acu:Atc_0511"/>